<evidence type="ECO:0000256" key="2">
    <source>
        <dbReference type="ARBA" id="ARBA00022692"/>
    </source>
</evidence>
<dbReference type="Pfam" id="PF04138">
    <property type="entry name" value="GtrA_DPMS_TM"/>
    <property type="match status" value="1"/>
</dbReference>
<keyword evidence="8" id="KW-1185">Reference proteome</keyword>
<accession>A0ABP7L6U5</accession>
<evidence type="ECO:0000256" key="3">
    <source>
        <dbReference type="ARBA" id="ARBA00022989"/>
    </source>
</evidence>
<evidence type="ECO:0000313" key="7">
    <source>
        <dbReference type="EMBL" id="GAA3896032.1"/>
    </source>
</evidence>
<evidence type="ECO:0000256" key="5">
    <source>
        <dbReference type="SAM" id="Phobius"/>
    </source>
</evidence>
<keyword evidence="3 5" id="KW-1133">Transmembrane helix</keyword>
<proteinExistence type="predicted"/>
<keyword evidence="4 5" id="KW-0472">Membrane</keyword>
<protein>
    <recommendedName>
        <fullName evidence="6">GtrA/DPMS transmembrane domain-containing protein</fullName>
    </recommendedName>
</protein>
<feature type="transmembrane region" description="Helical" evidence="5">
    <location>
        <begin position="20"/>
        <end position="46"/>
    </location>
</feature>
<evidence type="ECO:0000256" key="1">
    <source>
        <dbReference type="ARBA" id="ARBA00004141"/>
    </source>
</evidence>
<evidence type="ECO:0000313" key="8">
    <source>
        <dbReference type="Proteomes" id="UP001500827"/>
    </source>
</evidence>
<evidence type="ECO:0000256" key="4">
    <source>
        <dbReference type="ARBA" id="ARBA00023136"/>
    </source>
</evidence>
<evidence type="ECO:0000259" key="6">
    <source>
        <dbReference type="Pfam" id="PF04138"/>
    </source>
</evidence>
<comment type="caution">
    <text evidence="7">The sequence shown here is derived from an EMBL/GenBank/DDBJ whole genome shotgun (WGS) entry which is preliminary data.</text>
</comment>
<sequence>MKQLWRYYQAGMVNTLFGYGIYAVLLTVGVWMYAAQLMAHVLGVAFNYFTYSRHTFAETQASKRRFVLSYAFNYVLGLASLAGASRVIASPYVAGIVSILFVSLANYFVLKNLVFVDNAAQ</sequence>
<feature type="domain" description="GtrA/DPMS transmembrane" evidence="6">
    <location>
        <begin position="6"/>
        <end position="115"/>
    </location>
</feature>
<keyword evidence="2 5" id="KW-0812">Transmembrane</keyword>
<dbReference type="Proteomes" id="UP001500827">
    <property type="component" value="Unassembled WGS sequence"/>
</dbReference>
<organism evidence="7 8">
    <name type="scientific">Sphingomonas limnosediminicola</name>
    <dbReference type="NCBI Taxonomy" id="940133"/>
    <lineage>
        <taxon>Bacteria</taxon>
        <taxon>Pseudomonadati</taxon>
        <taxon>Pseudomonadota</taxon>
        <taxon>Alphaproteobacteria</taxon>
        <taxon>Sphingomonadales</taxon>
        <taxon>Sphingomonadaceae</taxon>
        <taxon>Sphingomonas</taxon>
    </lineage>
</organism>
<dbReference type="RefSeq" id="WP_344698939.1">
    <property type="nucleotide sequence ID" value="NZ_BAABBM010000001.1"/>
</dbReference>
<dbReference type="EMBL" id="BAABBM010000001">
    <property type="protein sequence ID" value="GAA3896032.1"/>
    <property type="molecule type" value="Genomic_DNA"/>
</dbReference>
<name>A0ABP7L6U5_9SPHN</name>
<feature type="transmembrane region" description="Helical" evidence="5">
    <location>
        <begin position="91"/>
        <end position="110"/>
    </location>
</feature>
<dbReference type="InterPro" id="IPR007267">
    <property type="entry name" value="GtrA_DPMS_TM"/>
</dbReference>
<gene>
    <name evidence="7" type="ORF">GCM10022276_13820</name>
</gene>
<reference evidence="8" key="1">
    <citation type="journal article" date="2019" name="Int. J. Syst. Evol. Microbiol.">
        <title>The Global Catalogue of Microorganisms (GCM) 10K type strain sequencing project: providing services to taxonomists for standard genome sequencing and annotation.</title>
        <authorList>
            <consortium name="The Broad Institute Genomics Platform"/>
            <consortium name="The Broad Institute Genome Sequencing Center for Infectious Disease"/>
            <person name="Wu L."/>
            <person name="Ma J."/>
        </authorList>
    </citation>
    <scope>NUCLEOTIDE SEQUENCE [LARGE SCALE GENOMIC DNA]</scope>
    <source>
        <strain evidence="8">JCM 17543</strain>
    </source>
</reference>
<comment type="subcellular location">
    <subcellularLocation>
        <location evidence="1">Membrane</location>
        <topology evidence="1">Multi-pass membrane protein</topology>
    </subcellularLocation>
</comment>